<feature type="active site" description="Proton acceptor" evidence="7">
    <location>
        <position position="225"/>
    </location>
</feature>
<dbReference type="InterPro" id="IPR019796">
    <property type="entry name" value="G6P_DH_AS"/>
</dbReference>
<evidence type="ECO:0000256" key="5">
    <source>
        <dbReference type="ARBA" id="ARBA00023002"/>
    </source>
</evidence>
<dbReference type="InterPro" id="IPR022674">
    <property type="entry name" value="G6P_DH_NAD-bd"/>
</dbReference>
<proteinExistence type="inferred from homology"/>
<dbReference type="GO" id="GO:0009051">
    <property type="term" value="P:pentose-phosphate shunt, oxidative branch"/>
    <property type="evidence" value="ECO:0007669"/>
    <property type="project" value="TreeGrafter"/>
</dbReference>
<feature type="binding site" evidence="7">
    <location>
        <position position="201"/>
    </location>
    <ligand>
        <name>substrate</name>
    </ligand>
</feature>
<dbReference type="Gene3D" id="3.40.50.720">
    <property type="entry name" value="NAD(P)-binding Rossmann-like Domain"/>
    <property type="match status" value="1"/>
</dbReference>
<dbReference type="SUPFAM" id="SSF55347">
    <property type="entry name" value="Glyceraldehyde-3-phosphate dehydrogenase-like, C-terminal domain"/>
    <property type="match status" value="1"/>
</dbReference>
<sequence>MTRAGAMVLFGITGDLAYKMLLPALYRLTADGVLDLPIVGVAKTDLDLAGLRERARKACGGASDAAFEKFAGNLRLVAGDYREESTFTAIRDEVDGAGFLVHYLAVPPSLFGAVAQGLAGVGLHRDARLVVEKPFGHDQASSRELNTELLKYFDEDHLRRVDHFLGKEPVEDLLVFRLGNMLLEPIWNRNFVRNVQITMAESFDVADRGAFYDANGTIRDVVQNHLMQLLAMLAMDAPPSKDARALIDEKWRVLRAVQDIHPADIVRGQYTGYLDTEGVRPGSTTETFVAMRAAIDNWRWAGVPFYIRSGKALPTTDLEIVAELRMPPVTLFHGDVKPNLIRFRLQPDAGVTFDLLAKEPGRDATRLVPVSVDFTKVLGPMEAAYQRILTDAVSGDPRRFVRFDLAEESWRIVQPVLDLPQAPLPYEKGTWGPAAAADMVRWHEISTTFD</sequence>
<keyword evidence="11" id="KW-1185">Reference proteome</keyword>
<dbReference type="GO" id="GO:0005829">
    <property type="term" value="C:cytosol"/>
    <property type="evidence" value="ECO:0007669"/>
    <property type="project" value="TreeGrafter"/>
</dbReference>
<dbReference type="SUPFAM" id="SSF51735">
    <property type="entry name" value="NAD(P)-binding Rossmann-fold domains"/>
    <property type="match status" value="1"/>
</dbReference>
<evidence type="ECO:0000256" key="3">
    <source>
        <dbReference type="ARBA" id="ARBA00022526"/>
    </source>
</evidence>
<dbReference type="NCBIfam" id="TIGR00871">
    <property type="entry name" value="zwf"/>
    <property type="match status" value="1"/>
</dbReference>
<dbReference type="GO" id="GO:0050661">
    <property type="term" value="F:NADP binding"/>
    <property type="evidence" value="ECO:0007669"/>
    <property type="project" value="UniProtKB-UniRule"/>
</dbReference>
<evidence type="ECO:0000256" key="2">
    <source>
        <dbReference type="ARBA" id="ARBA00009975"/>
    </source>
</evidence>
<dbReference type="InterPro" id="IPR001282">
    <property type="entry name" value="G6P_DH"/>
</dbReference>
<evidence type="ECO:0000259" key="9">
    <source>
        <dbReference type="Pfam" id="PF02781"/>
    </source>
</evidence>
<reference evidence="10 11" key="1">
    <citation type="submission" date="2020-08" db="EMBL/GenBank/DDBJ databases">
        <title>Genomic Encyclopedia of Type Strains, Phase IV (KMG-IV): sequencing the most valuable type-strain genomes for metagenomic binning, comparative biology and taxonomic classification.</title>
        <authorList>
            <person name="Goeker M."/>
        </authorList>
    </citation>
    <scope>NUCLEOTIDE SEQUENCE [LARGE SCALE GENOMIC DNA]</scope>
    <source>
        <strain evidence="10 11">DSM 45385</strain>
    </source>
</reference>
<dbReference type="GO" id="GO:0004345">
    <property type="term" value="F:glucose-6-phosphate dehydrogenase activity"/>
    <property type="evidence" value="ECO:0007669"/>
    <property type="project" value="UniProtKB-UniRule"/>
</dbReference>
<evidence type="ECO:0000313" key="11">
    <source>
        <dbReference type="Proteomes" id="UP000568380"/>
    </source>
</evidence>
<dbReference type="Gene3D" id="3.30.360.10">
    <property type="entry name" value="Dihydrodipicolinate Reductase, domain 2"/>
    <property type="match status" value="1"/>
</dbReference>
<feature type="binding site" evidence="7">
    <location>
        <position position="163"/>
    </location>
    <ligand>
        <name>substrate</name>
    </ligand>
</feature>
<name>A0A7W8EGQ6_9ACTN</name>
<evidence type="ECO:0000256" key="1">
    <source>
        <dbReference type="ARBA" id="ARBA00004937"/>
    </source>
</evidence>
<dbReference type="Proteomes" id="UP000568380">
    <property type="component" value="Unassembled WGS sequence"/>
</dbReference>
<evidence type="ECO:0000313" key="10">
    <source>
        <dbReference type="EMBL" id="MBB5078641.1"/>
    </source>
</evidence>
<keyword evidence="6 7" id="KW-0119">Carbohydrate metabolism</keyword>
<evidence type="ECO:0000256" key="6">
    <source>
        <dbReference type="ARBA" id="ARBA00023277"/>
    </source>
</evidence>
<dbReference type="AlphaFoldDB" id="A0A7W8EGQ6"/>
<dbReference type="InterPro" id="IPR036291">
    <property type="entry name" value="NAD(P)-bd_dom_sf"/>
</dbReference>
<organism evidence="10 11">
    <name type="scientific">Nonomuraea endophytica</name>
    <dbReference type="NCBI Taxonomy" id="714136"/>
    <lineage>
        <taxon>Bacteria</taxon>
        <taxon>Bacillati</taxon>
        <taxon>Actinomycetota</taxon>
        <taxon>Actinomycetes</taxon>
        <taxon>Streptosporangiales</taxon>
        <taxon>Streptosporangiaceae</taxon>
        <taxon>Nonomuraea</taxon>
    </lineage>
</organism>
<dbReference type="UniPathway" id="UPA00115">
    <property type="reaction ID" value="UER00408"/>
</dbReference>
<keyword evidence="4 7" id="KW-0521">NADP</keyword>
<dbReference type="PROSITE" id="PS00069">
    <property type="entry name" value="G6P_DEHYDROGENASE"/>
    <property type="match status" value="1"/>
</dbReference>
<keyword evidence="3 7" id="KW-0313">Glucose metabolism</keyword>
<dbReference type="Pfam" id="PF02781">
    <property type="entry name" value="G6PD_C"/>
    <property type="match status" value="1"/>
</dbReference>
<feature type="binding site" evidence="7">
    <location>
        <position position="167"/>
    </location>
    <ligand>
        <name>substrate</name>
    </ligand>
</feature>
<dbReference type="RefSeq" id="WP_184963553.1">
    <property type="nucleotide sequence ID" value="NZ_JACHIN010000005.1"/>
</dbReference>
<accession>A0A7W8EGQ6</accession>
<dbReference type="HAMAP" id="MF_00966">
    <property type="entry name" value="G6PD"/>
    <property type="match status" value="1"/>
</dbReference>
<comment type="function">
    <text evidence="7">Catalyzes the oxidation of glucose 6-phosphate to 6-phosphogluconolactone.</text>
</comment>
<feature type="binding site" evidence="7">
    <location>
        <position position="133"/>
    </location>
    <ligand>
        <name>NADP(+)</name>
        <dbReference type="ChEBI" id="CHEBI:58349"/>
    </ligand>
</feature>
<dbReference type="PIRSF" id="PIRSF000110">
    <property type="entry name" value="G6PD"/>
    <property type="match status" value="1"/>
</dbReference>
<dbReference type="Pfam" id="PF00479">
    <property type="entry name" value="G6PD_N"/>
    <property type="match status" value="1"/>
</dbReference>
<dbReference type="PRINTS" id="PR00079">
    <property type="entry name" value="G6PDHDRGNASE"/>
</dbReference>
<comment type="pathway">
    <text evidence="1 7">Carbohydrate degradation; pentose phosphate pathway; D-ribulose 5-phosphate from D-glucose 6-phosphate (oxidative stage): step 1/3.</text>
</comment>
<comment type="caution">
    <text evidence="7">Lacks conserved residue(s) required for the propagation of feature annotation.</text>
</comment>
<dbReference type="EMBL" id="JACHIN010000005">
    <property type="protein sequence ID" value="MBB5078641.1"/>
    <property type="molecule type" value="Genomic_DNA"/>
</dbReference>
<comment type="similarity">
    <text evidence="2 7">Belongs to the glucose-6-phosphate dehydrogenase family.</text>
</comment>
<feature type="binding site" evidence="7">
    <location>
        <position position="220"/>
    </location>
    <ligand>
        <name>substrate</name>
    </ligand>
</feature>
<feature type="binding site" evidence="7">
    <location>
        <position position="311"/>
    </location>
    <ligand>
        <name>substrate</name>
    </ligand>
</feature>
<comment type="catalytic activity">
    <reaction evidence="7">
        <text>D-glucose 6-phosphate + NADP(+) = 6-phospho-D-glucono-1,5-lactone + NADPH + H(+)</text>
        <dbReference type="Rhea" id="RHEA:15841"/>
        <dbReference type="ChEBI" id="CHEBI:15378"/>
        <dbReference type="ChEBI" id="CHEBI:57783"/>
        <dbReference type="ChEBI" id="CHEBI:57955"/>
        <dbReference type="ChEBI" id="CHEBI:58349"/>
        <dbReference type="ChEBI" id="CHEBI:61548"/>
        <dbReference type="EC" id="1.1.1.49"/>
    </reaction>
</comment>
<dbReference type="PANTHER" id="PTHR23429:SF0">
    <property type="entry name" value="GLUCOSE-6-PHOSPHATE 1-DEHYDROGENASE"/>
    <property type="match status" value="1"/>
</dbReference>
<dbReference type="PANTHER" id="PTHR23429">
    <property type="entry name" value="GLUCOSE-6-PHOSPHATE 1-DEHYDROGENASE G6PD"/>
    <property type="match status" value="1"/>
</dbReference>
<dbReference type="EC" id="1.1.1.49" evidence="7"/>
<gene>
    <name evidence="7" type="primary">zwf</name>
    <name evidence="10" type="ORF">HNR40_004127</name>
</gene>
<feature type="domain" description="Glucose-6-phosphate dehydrogenase NAD-binding" evidence="8">
    <location>
        <begin position="8"/>
        <end position="171"/>
    </location>
</feature>
<comment type="caution">
    <text evidence="10">The sequence shown here is derived from an EMBL/GenBank/DDBJ whole genome shotgun (WGS) entry which is preliminary data.</text>
</comment>
<evidence type="ECO:0000259" key="8">
    <source>
        <dbReference type="Pfam" id="PF00479"/>
    </source>
</evidence>
<evidence type="ECO:0000256" key="4">
    <source>
        <dbReference type="ARBA" id="ARBA00022857"/>
    </source>
</evidence>
<feature type="domain" description="Glucose-6-phosphate dehydrogenase C-terminal" evidence="9">
    <location>
        <begin position="174"/>
        <end position="442"/>
    </location>
</feature>
<evidence type="ECO:0000256" key="7">
    <source>
        <dbReference type="HAMAP-Rule" id="MF_00966"/>
    </source>
</evidence>
<protein>
    <recommendedName>
        <fullName evidence="7">Glucose-6-phosphate 1-dehydrogenase</fullName>
        <shortName evidence="7">G6PD</shortName>
        <ecNumber evidence="7">1.1.1.49</ecNumber>
    </recommendedName>
</protein>
<keyword evidence="5 7" id="KW-0560">Oxidoreductase</keyword>
<dbReference type="GO" id="GO:0006006">
    <property type="term" value="P:glucose metabolic process"/>
    <property type="evidence" value="ECO:0007669"/>
    <property type="project" value="UniProtKB-KW"/>
</dbReference>
<dbReference type="InterPro" id="IPR022675">
    <property type="entry name" value="G6P_DH_C"/>
</dbReference>